<dbReference type="AlphaFoldDB" id="A0A7W6HS03"/>
<dbReference type="GO" id="GO:0005737">
    <property type="term" value="C:cytoplasm"/>
    <property type="evidence" value="ECO:0007669"/>
    <property type="project" value="TreeGrafter"/>
</dbReference>
<gene>
    <name evidence="1" type="ORF">GGQ71_004050</name>
</gene>
<dbReference type="GO" id="GO:0016491">
    <property type="term" value="F:oxidoreductase activity"/>
    <property type="evidence" value="ECO:0007669"/>
    <property type="project" value="TreeGrafter"/>
</dbReference>
<dbReference type="InterPro" id="IPR002347">
    <property type="entry name" value="SDR_fam"/>
</dbReference>
<dbReference type="InterPro" id="IPR036291">
    <property type="entry name" value="NAD(P)-bd_dom_sf"/>
</dbReference>
<dbReference type="InterPro" id="IPR051468">
    <property type="entry name" value="Fungal_SecMetab_SDRs"/>
</dbReference>
<dbReference type="CDD" id="cd05325">
    <property type="entry name" value="carb_red_sniffer_like_SDR_c"/>
    <property type="match status" value="1"/>
</dbReference>
<accession>A0A7W6HS03</accession>
<reference evidence="1 2" key="1">
    <citation type="submission" date="2020-08" db="EMBL/GenBank/DDBJ databases">
        <title>Genomic Encyclopedia of Type Strains, Phase IV (KMG-IV): sequencing the most valuable type-strain genomes for metagenomic binning, comparative biology and taxonomic classification.</title>
        <authorList>
            <person name="Goeker M."/>
        </authorList>
    </citation>
    <scope>NUCLEOTIDE SEQUENCE [LARGE SCALE GENOMIC DNA]</scope>
    <source>
        <strain evidence="1 2">DSM 100021</strain>
    </source>
</reference>
<dbReference type="RefSeq" id="WP_234801550.1">
    <property type="nucleotide sequence ID" value="NZ_JACIED010000005.1"/>
</dbReference>
<organism evidence="1 2">
    <name type="scientific">Allorhizobium taibaishanense</name>
    <dbReference type="NCBI Taxonomy" id="887144"/>
    <lineage>
        <taxon>Bacteria</taxon>
        <taxon>Pseudomonadati</taxon>
        <taxon>Pseudomonadota</taxon>
        <taxon>Alphaproteobacteria</taxon>
        <taxon>Hyphomicrobiales</taxon>
        <taxon>Rhizobiaceae</taxon>
        <taxon>Rhizobium/Agrobacterium group</taxon>
        <taxon>Allorhizobium</taxon>
    </lineage>
</organism>
<dbReference type="EMBL" id="JACIED010000005">
    <property type="protein sequence ID" value="MBB4009762.1"/>
    <property type="molecule type" value="Genomic_DNA"/>
</dbReference>
<dbReference type="Proteomes" id="UP000544107">
    <property type="component" value="Unassembled WGS sequence"/>
</dbReference>
<comment type="caution">
    <text evidence="1">The sequence shown here is derived from an EMBL/GenBank/DDBJ whole genome shotgun (WGS) entry which is preliminary data.</text>
</comment>
<dbReference type="SUPFAM" id="SSF51735">
    <property type="entry name" value="NAD(P)-binding Rossmann-fold domains"/>
    <property type="match status" value="1"/>
</dbReference>
<evidence type="ECO:0000313" key="2">
    <source>
        <dbReference type="Proteomes" id="UP000544107"/>
    </source>
</evidence>
<protein>
    <submittedName>
        <fullName evidence="1">NAD(P)-dependent dehydrogenase (Short-subunit alcohol dehydrogenase family)</fullName>
    </submittedName>
</protein>
<name>A0A7W6HS03_9HYPH</name>
<sequence>MSRFTSMTSLDQGYRALVVGASGGIGSAFCDLLRNDPVCLEVVALSRSTDGLDVTEEKMIAAAAERLSAEGQFFDLVICATGALTINGIGPEKAMRAVTSEAMAAQFALNAIGPALVMKYFSPLLVKNRRSLMGFLSARVGSIGDNRLGGWISYRASKAALNQIIRTGAIEIARTRPQSVVVSLHPGSVATSLSANFAAAHERFAPEESAGLLLSTLDRLSPESNGGFFAYDGSVIEW</sequence>
<dbReference type="PRINTS" id="PR00081">
    <property type="entry name" value="GDHRDH"/>
</dbReference>
<dbReference type="Pfam" id="PF00106">
    <property type="entry name" value="adh_short"/>
    <property type="match status" value="1"/>
</dbReference>
<evidence type="ECO:0000313" key="1">
    <source>
        <dbReference type="EMBL" id="MBB4009762.1"/>
    </source>
</evidence>
<proteinExistence type="predicted"/>
<dbReference type="Gene3D" id="3.40.50.720">
    <property type="entry name" value="NAD(P)-binding Rossmann-like Domain"/>
    <property type="match status" value="1"/>
</dbReference>
<dbReference type="PANTHER" id="PTHR43544">
    <property type="entry name" value="SHORT-CHAIN DEHYDROGENASE/REDUCTASE"/>
    <property type="match status" value="1"/>
</dbReference>
<dbReference type="PANTHER" id="PTHR43544:SF12">
    <property type="entry name" value="NAD(P)-BINDING ROSSMANN-FOLD SUPERFAMILY PROTEIN"/>
    <property type="match status" value="1"/>
</dbReference>